<dbReference type="Gene3D" id="3.10.129.10">
    <property type="entry name" value="Hotdog Thioesterase"/>
    <property type="match status" value="1"/>
</dbReference>
<sequence>MAEDVPSGTVIDIAAIMRMIPHRYPFLLIDRLVDVVSGESATGIKNVTVNEPFFPGHFPGAPVMPGVLIVEAMAQTAAVIAVHALGKEAEGKIVLFMSIDDCRFRRPVTPGDQLMLEVKKDRARGPVWRFMGVGKVDGQVVAEATFAAMIRDR</sequence>
<evidence type="ECO:0000256" key="8">
    <source>
        <dbReference type="ARBA" id="ARBA00025049"/>
    </source>
</evidence>
<dbReference type="CDD" id="cd01288">
    <property type="entry name" value="FabZ"/>
    <property type="match status" value="1"/>
</dbReference>
<dbReference type="NCBIfam" id="NF000582">
    <property type="entry name" value="PRK00006.1"/>
    <property type="match status" value="1"/>
</dbReference>
<dbReference type="RefSeq" id="WP_243735667.1">
    <property type="nucleotide sequence ID" value="NZ_SNYW01000011.1"/>
</dbReference>
<keyword evidence="3 9" id="KW-0963">Cytoplasm</keyword>
<evidence type="ECO:0000313" key="11">
    <source>
        <dbReference type="Proteomes" id="UP000295783"/>
    </source>
</evidence>
<comment type="caution">
    <text evidence="10">The sequence shown here is derived from an EMBL/GenBank/DDBJ whole genome shotgun (WGS) entry which is preliminary data.</text>
</comment>
<evidence type="ECO:0000256" key="4">
    <source>
        <dbReference type="ARBA" id="ARBA00022516"/>
    </source>
</evidence>
<dbReference type="GO" id="GO:0009245">
    <property type="term" value="P:lipid A biosynthetic process"/>
    <property type="evidence" value="ECO:0007669"/>
    <property type="project" value="UniProtKB-UniRule"/>
</dbReference>
<dbReference type="AlphaFoldDB" id="A0A4R6WPS5"/>
<dbReference type="InterPro" id="IPR029069">
    <property type="entry name" value="HotDog_dom_sf"/>
</dbReference>
<dbReference type="InterPro" id="IPR010084">
    <property type="entry name" value="FabZ"/>
</dbReference>
<comment type="function">
    <text evidence="8 9">Involved in unsaturated fatty acids biosynthesis. Catalyzes the dehydration of short chain beta-hydroxyacyl-ACPs and long chain saturated and unsaturated beta-hydroxyacyl-ACPs.</text>
</comment>
<keyword evidence="11" id="KW-1185">Reference proteome</keyword>
<dbReference type="EMBL" id="SNYW01000011">
    <property type="protein sequence ID" value="TDQ80517.1"/>
    <property type="molecule type" value="Genomic_DNA"/>
</dbReference>
<keyword evidence="5 9" id="KW-0441">Lipid A biosynthesis</keyword>
<dbReference type="PANTHER" id="PTHR30272">
    <property type="entry name" value="3-HYDROXYACYL-[ACYL-CARRIER-PROTEIN] DEHYDRATASE"/>
    <property type="match status" value="1"/>
</dbReference>
<evidence type="ECO:0000313" key="10">
    <source>
        <dbReference type="EMBL" id="TDQ80517.1"/>
    </source>
</evidence>
<keyword evidence="4 9" id="KW-0444">Lipid biosynthesis</keyword>
<keyword evidence="7 9" id="KW-0456">Lyase</keyword>
<dbReference type="EC" id="4.2.1.59" evidence="9"/>
<dbReference type="SUPFAM" id="SSF54637">
    <property type="entry name" value="Thioesterase/thiol ester dehydrase-isomerase"/>
    <property type="match status" value="1"/>
</dbReference>
<protein>
    <recommendedName>
        <fullName evidence="9">3-hydroxyacyl-[acyl-carrier-protein] dehydratase FabZ</fullName>
        <ecNumber evidence="9">4.2.1.59</ecNumber>
    </recommendedName>
    <alternativeName>
        <fullName evidence="9">(3R)-hydroxymyristoyl-[acyl-carrier-protein] dehydratase</fullName>
        <shortName evidence="9">(3R)-hydroxymyristoyl-ACP dehydrase</shortName>
    </alternativeName>
    <alternativeName>
        <fullName evidence="9">Beta-hydroxyacyl-ACP dehydratase</fullName>
    </alternativeName>
</protein>
<dbReference type="GO" id="GO:0019171">
    <property type="term" value="F:(3R)-hydroxyacyl-[acyl-carrier-protein] dehydratase activity"/>
    <property type="evidence" value="ECO:0007669"/>
    <property type="project" value="UniProtKB-EC"/>
</dbReference>
<evidence type="ECO:0000256" key="6">
    <source>
        <dbReference type="ARBA" id="ARBA00023098"/>
    </source>
</evidence>
<organism evidence="10 11">
    <name type="scientific">Dongia mobilis</name>
    <dbReference type="NCBI Taxonomy" id="578943"/>
    <lineage>
        <taxon>Bacteria</taxon>
        <taxon>Pseudomonadati</taxon>
        <taxon>Pseudomonadota</taxon>
        <taxon>Alphaproteobacteria</taxon>
        <taxon>Rhodospirillales</taxon>
        <taxon>Dongiaceae</taxon>
        <taxon>Dongia</taxon>
    </lineage>
</organism>
<evidence type="ECO:0000256" key="5">
    <source>
        <dbReference type="ARBA" id="ARBA00022556"/>
    </source>
</evidence>
<comment type="catalytic activity">
    <reaction evidence="9">
        <text>a (3R)-hydroxyacyl-[ACP] = a (2E)-enoyl-[ACP] + H2O</text>
        <dbReference type="Rhea" id="RHEA:13097"/>
        <dbReference type="Rhea" id="RHEA-COMP:9925"/>
        <dbReference type="Rhea" id="RHEA-COMP:9945"/>
        <dbReference type="ChEBI" id="CHEBI:15377"/>
        <dbReference type="ChEBI" id="CHEBI:78784"/>
        <dbReference type="ChEBI" id="CHEBI:78827"/>
        <dbReference type="EC" id="4.2.1.59"/>
    </reaction>
</comment>
<name>A0A4R6WPS5_9PROT</name>
<dbReference type="GO" id="GO:0006633">
    <property type="term" value="P:fatty acid biosynthetic process"/>
    <property type="evidence" value="ECO:0007669"/>
    <property type="project" value="UniProtKB-UniRule"/>
</dbReference>
<dbReference type="HAMAP" id="MF_00406">
    <property type="entry name" value="FabZ"/>
    <property type="match status" value="1"/>
</dbReference>
<proteinExistence type="inferred from homology"/>
<evidence type="ECO:0000256" key="3">
    <source>
        <dbReference type="ARBA" id="ARBA00022490"/>
    </source>
</evidence>
<accession>A0A4R6WPS5</accession>
<evidence type="ECO:0000256" key="7">
    <source>
        <dbReference type="ARBA" id="ARBA00023239"/>
    </source>
</evidence>
<dbReference type="PANTHER" id="PTHR30272:SF1">
    <property type="entry name" value="3-HYDROXYACYL-[ACYL-CARRIER-PROTEIN] DEHYDRATASE"/>
    <property type="match status" value="1"/>
</dbReference>
<feature type="active site" evidence="9">
    <location>
        <position position="57"/>
    </location>
</feature>
<dbReference type="Proteomes" id="UP000295783">
    <property type="component" value="Unassembled WGS sequence"/>
</dbReference>
<dbReference type="InterPro" id="IPR013114">
    <property type="entry name" value="FabA_FabZ"/>
</dbReference>
<evidence type="ECO:0000256" key="2">
    <source>
        <dbReference type="ARBA" id="ARBA00009174"/>
    </source>
</evidence>
<dbReference type="Pfam" id="PF07977">
    <property type="entry name" value="FabA"/>
    <property type="match status" value="1"/>
</dbReference>
<comment type="similarity">
    <text evidence="2 9">Belongs to the thioester dehydratase family. FabZ subfamily.</text>
</comment>
<dbReference type="GO" id="GO:0005737">
    <property type="term" value="C:cytoplasm"/>
    <property type="evidence" value="ECO:0007669"/>
    <property type="project" value="UniProtKB-SubCell"/>
</dbReference>
<dbReference type="GO" id="GO:0016020">
    <property type="term" value="C:membrane"/>
    <property type="evidence" value="ECO:0007669"/>
    <property type="project" value="GOC"/>
</dbReference>
<dbReference type="NCBIfam" id="TIGR01750">
    <property type="entry name" value="fabZ"/>
    <property type="match status" value="1"/>
</dbReference>
<comment type="subcellular location">
    <subcellularLocation>
        <location evidence="1 9">Cytoplasm</location>
    </subcellularLocation>
</comment>
<gene>
    <name evidence="9" type="primary">fabZ</name>
    <name evidence="10" type="ORF">A8950_3049</name>
</gene>
<evidence type="ECO:0000256" key="1">
    <source>
        <dbReference type="ARBA" id="ARBA00004496"/>
    </source>
</evidence>
<dbReference type="FunFam" id="3.10.129.10:FF:000001">
    <property type="entry name" value="3-hydroxyacyl-[acyl-carrier-protein] dehydratase FabZ"/>
    <property type="match status" value="1"/>
</dbReference>
<keyword evidence="6 9" id="KW-0443">Lipid metabolism</keyword>
<reference evidence="10 11" key="1">
    <citation type="submission" date="2019-03" db="EMBL/GenBank/DDBJ databases">
        <title>Genomic Encyclopedia of Type Strains, Phase III (KMG-III): the genomes of soil and plant-associated and newly described type strains.</title>
        <authorList>
            <person name="Whitman W."/>
        </authorList>
    </citation>
    <scope>NUCLEOTIDE SEQUENCE [LARGE SCALE GENOMIC DNA]</scope>
    <source>
        <strain evidence="10 11">CGMCC 1.7660</strain>
    </source>
</reference>
<evidence type="ECO:0000256" key="9">
    <source>
        <dbReference type="HAMAP-Rule" id="MF_00406"/>
    </source>
</evidence>